<sequence length="204" mass="22755">MEIEIKRISFNPRIDAQSFAANLVVDGVKAGNIVSNSAGTQYYPVNENGQALIEKAEKFCEKLPAKTITVDGKPQEVKQNLPAFIGDLFATHLQTLEKIKYDKKVDIAMKQNIVIGEPLKYIRTVPTKSPISLLAQTTKGQEFLSEIISRQVLPGLSANEKLLNTNISEDILKAAGLKQDQYVRRADIHQELPKQQTKKQGRKI</sequence>
<dbReference type="RefSeq" id="WP_069381690.1">
    <property type="nucleotide sequence ID" value="NZ_CP017141.1"/>
</dbReference>
<dbReference type="OrthoDB" id="7874815at2"/>
<name>A0A1D7QMZ0_9SPHI</name>
<organism evidence="1 2">
    <name type="scientific">Pedobacter steynii</name>
    <dbReference type="NCBI Taxonomy" id="430522"/>
    <lineage>
        <taxon>Bacteria</taxon>
        <taxon>Pseudomonadati</taxon>
        <taxon>Bacteroidota</taxon>
        <taxon>Sphingobacteriia</taxon>
        <taxon>Sphingobacteriales</taxon>
        <taxon>Sphingobacteriaceae</taxon>
        <taxon>Pedobacter</taxon>
    </lineage>
</organism>
<gene>
    <name evidence="1" type="ORF">BFS30_24420</name>
</gene>
<evidence type="ECO:0000313" key="1">
    <source>
        <dbReference type="EMBL" id="AOM80028.1"/>
    </source>
</evidence>
<accession>A0A1D7QMZ0</accession>
<evidence type="ECO:0000313" key="2">
    <source>
        <dbReference type="Proteomes" id="UP000094313"/>
    </source>
</evidence>
<dbReference type="AlphaFoldDB" id="A0A1D7QMZ0"/>
<proteinExistence type="predicted"/>
<dbReference type="EMBL" id="CP017141">
    <property type="protein sequence ID" value="AOM80028.1"/>
    <property type="molecule type" value="Genomic_DNA"/>
</dbReference>
<reference evidence="1 2" key="1">
    <citation type="submission" date="2016-08" db="EMBL/GenBank/DDBJ databases">
        <authorList>
            <person name="Seilhamer J.J."/>
        </authorList>
    </citation>
    <scope>NUCLEOTIDE SEQUENCE [LARGE SCALE GENOMIC DNA]</scope>
    <source>
        <strain evidence="1 2">DX4</strain>
    </source>
</reference>
<dbReference type="Proteomes" id="UP000094313">
    <property type="component" value="Chromosome"/>
</dbReference>
<dbReference type="KEGG" id="psty:BFS30_24420"/>
<protein>
    <submittedName>
        <fullName evidence="1">Uncharacterized protein</fullName>
    </submittedName>
</protein>
<keyword evidence="2" id="KW-1185">Reference proteome</keyword>